<comment type="caution">
    <text evidence="2">The sequence shown here is derived from an EMBL/GenBank/DDBJ whole genome shotgun (WGS) entry which is preliminary data.</text>
</comment>
<evidence type="ECO:0000313" key="3">
    <source>
        <dbReference type="Proteomes" id="UP001159641"/>
    </source>
</evidence>
<feature type="compositionally biased region" description="Basic and acidic residues" evidence="1">
    <location>
        <begin position="89"/>
        <end position="101"/>
    </location>
</feature>
<evidence type="ECO:0000313" key="2">
    <source>
        <dbReference type="EMBL" id="KAJ8797548.1"/>
    </source>
</evidence>
<dbReference type="Proteomes" id="UP001159641">
    <property type="component" value="Unassembled WGS sequence"/>
</dbReference>
<reference evidence="2 3" key="1">
    <citation type="submission" date="2022-11" db="EMBL/GenBank/DDBJ databases">
        <title>Whole genome sequence of Eschrichtius robustus ER-17-0199.</title>
        <authorList>
            <person name="Bruniche-Olsen A."/>
            <person name="Black A.N."/>
            <person name="Fields C.J."/>
            <person name="Walden K."/>
            <person name="Dewoody J.A."/>
        </authorList>
    </citation>
    <scope>NUCLEOTIDE SEQUENCE [LARGE SCALE GENOMIC DNA]</scope>
    <source>
        <strain evidence="2">ER-17-0199</strain>
        <tissue evidence="2">Blubber</tissue>
    </source>
</reference>
<dbReference type="AlphaFoldDB" id="A0AB34I2C3"/>
<gene>
    <name evidence="2" type="ORF">J1605_017280</name>
</gene>
<feature type="compositionally biased region" description="Basic and acidic residues" evidence="1">
    <location>
        <begin position="39"/>
        <end position="49"/>
    </location>
</feature>
<feature type="compositionally biased region" description="Low complexity" evidence="1">
    <location>
        <begin position="142"/>
        <end position="159"/>
    </location>
</feature>
<feature type="region of interest" description="Disordered" evidence="1">
    <location>
        <begin position="1"/>
        <end position="163"/>
    </location>
</feature>
<accession>A0AB34I2C3</accession>
<sequence length="186" mass="19097">MTLATTEPRLAGSASQGGTRPEGAGAEMTRDLGGAPTTAREERTRERRMGLGPACRAPPLGVGEPKAERPEGGGRPSPRPIPGRPSAHLSRERPQEPEPRSSRVAASTIAAILSHRPPTLSSLPVPPPAPPAPPAPARGVQACASGARSRSSGQRFGAAAERRATGVADLVRGRDEVGAMEPQLPG</sequence>
<keyword evidence="3" id="KW-1185">Reference proteome</keyword>
<protein>
    <submittedName>
        <fullName evidence="2">Uncharacterized protein</fullName>
    </submittedName>
</protein>
<dbReference type="EMBL" id="JAIQCJ010000212">
    <property type="protein sequence ID" value="KAJ8797548.1"/>
    <property type="molecule type" value="Genomic_DNA"/>
</dbReference>
<name>A0AB34I2C3_ESCRO</name>
<evidence type="ECO:0000256" key="1">
    <source>
        <dbReference type="SAM" id="MobiDB-lite"/>
    </source>
</evidence>
<proteinExistence type="predicted"/>
<organism evidence="2 3">
    <name type="scientific">Eschrichtius robustus</name>
    <name type="common">California gray whale</name>
    <name type="synonym">Eschrichtius gibbosus</name>
    <dbReference type="NCBI Taxonomy" id="9764"/>
    <lineage>
        <taxon>Eukaryota</taxon>
        <taxon>Metazoa</taxon>
        <taxon>Chordata</taxon>
        <taxon>Craniata</taxon>
        <taxon>Vertebrata</taxon>
        <taxon>Euteleostomi</taxon>
        <taxon>Mammalia</taxon>
        <taxon>Eutheria</taxon>
        <taxon>Laurasiatheria</taxon>
        <taxon>Artiodactyla</taxon>
        <taxon>Whippomorpha</taxon>
        <taxon>Cetacea</taxon>
        <taxon>Mysticeti</taxon>
        <taxon>Eschrichtiidae</taxon>
        <taxon>Eschrichtius</taxon>
    </lineage>
</organism>
<feature type="compositionally biased region" description="Pro residues" evidence="1">
    <location>
        <begin position="124"/>
        <end position="136"/>
    </location>
</feature>